<dbReference type="EMBL" id="CP096020">
    <property type="protein sequence ID" value="UPM44297.1"/>
    <property type="molecule type" value="Genomic_DNA"/>
</dbReference>
<reference evidence="1" key="1">
    <citation type="submission" date="2022-04" db="EMBL/GenBank/DDBJ databases">
        <title>Halocatena sp. nov., isolated from a salt lake.</title>
        <authorList>
            <person name="Cui H.-L."/>
        </authorList>
    </citation>
    <scope>NUCLEOTIDE SEQUENCE</scope>
    <source>
        <strain evidence="1">AD-1</strain>
        <plasmid evidence="1">unnamed1</plasmid>
    </source>
</reference>
<protein>
    <submittedName>
        <fullName evidence="1">Uncharacterized protein</fullName>
    </submittedName>
</protein>
<evidence type="ECO:0000313" key="1">
    <source>
        <dbReference type="EMBL" id="UPM44297.1"/>
    </source>
</evidence>
<proteinExistence type="predicted"/>
<dbReference type="GeneID" id="71929361"/>
<dbReference type="RefSeq" id="WP_247994951.1">
    <property type="nucleotide sequence ID" value="NZ_CP096020.1"/>
</dbReference>
<keyword evidence="1" id="KW-0614">Plasmid</keyword>
<evidence type="ECO:0000313" key="2">
    <source>
        <dbReference type="Proteomes" id="UP000831768"/>
    </source>
</evidence>
<organism evidence="1 2">
    <name type="scientific">Halocatena salina</name>
    <dbReference type="NCBI Taxonomy" id="2934340"/>
    <lineage>
        <taxon>Archaea</taxon>
        <taxon>Methanobacteriati</taxon>
        <taxon>Methanobacteriota</taxon>
        <taxon>Stenosarchaea group</taxon>
        <taxon>Halobacteria</taxon>
        <taxon>Halobacteriales</taxon>
        <taxon>Natronomonadaceae</taxon>
        <taxon>Halocatena</taxon>
    </lineage>
</organism>
<keyword evidence="2" id="KW-1185">Reference proteome</keyword>
<sequence>MLYEIIVLDRRLVAVRWFRRLRFALDRVTSFGGSRAAVGVEHIRDRVVDSVQVALSNCHVRFTFSFQSAT</sequence>
<dbReference type="AlphaFoldDB" id="A0A8U0A8R6"/>
<name>A0A8U0A8R6_9EURY</name>
<gene>
    <name evidence="1" type="ORF">MW046_14900</name>
</gene>
<dbReference type="Proteomes" id="UP000831768">
    <property type="component" value="Plasmid unnamed1"/>
</dbReference>
<accession>A0A8U0A8R6</accession>
<geneLocation type="plasmid" evidence="1 2">
    <name>unnamed1</name>
</geneLocation>
<dbReference type="KEGG" id="haad:MW046_14900"/>